<dbReference type="InterPro" id="IPR021686">
    <property type="entry name" value="DUF3268"/>
</dbReference>
<name>A0ABV6SWN9_9GAMM</name>
<gene>
    <name evidence="1" type="ORF">ACFFFU_07095</name>
</gene>
<dbReference type="EMBL" id="JBHLTF010000028">
    <property type="protein sequence ID" value="MFC0717514.1"/>
    <property type="molecule type" value="Genomic_DNA"/>
</dbReference>
<reference evidence="1 2" key="1">
    <citation type="submission" date="2024-09" db="EMBL/GenBank/DDBJ databases">
        <authorList>
            <person name="Sun Q."/>
            <person name="Mori K."/>
        </authorList>
    </citation>
    <scope>NUCLEOTIDE SEQUENCE [LARGE SCALE GENOMIC DNA]</scope>
    <source>
        <strain evidence="1 2">KCTC 52403</strain>
    </source>
</reference>
<keyword evidence="2" id="KW-1185">Reference proteome</keyword>
<organism evidence="1 2">
    <name type="scientific">Luteimonas padinae</name>
    <dbReference type="NCBI Taxonomy" id="1714359"/>
    <lineage>
        <taxon>Bacteria</taxon>
        <taxon>Pseudomonadati</taxon>
        <taxon>Pseudomonadota</taxon>
        <taxon>Gammaproteobacteria</taxon>
        <taxon>Lysobacterales</taxon>
        <taxon>Lysobacteraceae</taxon>
        <taxon>Luteimonas</taxon>
    </lineage>
</organism>
<evidence type="ECO:0000313" key="1">
    <source>
        <dbReference type="EMBL" id="MFC0717514.1"/>
    </source>
</evidence>
<keyword evidence="1" id="KW-0863">Zinc-finger</keyword>
<accession>A0ABV6SWN9</accession>
<dbReference type="GO" id="GO:0008270">
    <property type="term" value="F:zinc ion binding"/>
    <property type="evidence" value="ECO:0007669"/>
    <property type="project" value="UniProtKB-KW"/>
</dbReference>
<keyword evidence="1" id="KW-0862">Zinc</keyword>
<dbReference type="Proteomes" id="UP001589898">
    <property type="component" value="Unassembled WGS sequence"/>
</dbReference>
<protein>
    <submittedName>
        <fullName evidence="1">Zinc-finger-containing protein</fullName>
    </submittedName>
</protein>
<keyword evidence="1" id="KW-0479">Metal-binding</keyword>
<evidence type="ECO:0000313" key="2">
    <source>
        <dbReference type="Proteomes" id="UP001589898"/>
    </source>
</evidence>
<proteinExistence type="predicted"/>
<sequence>MVGSADSAPLSVACPYCQRQASLLRWQEAGYPYPADWGPAWKCASCDAYIRCYYGTVTPLGMLADADTRHWRHLAHRALDPLWQRGQESRSSVYRWLAEELGVSESEAHIGRMDPDGCRKVIAAVAGRRRRG</sequence>
<dbReference type="RefSeq" id="WP_386659510.1">
    <property type="nucleotide sequence ID" value="NZ_BMZT01000008.1"/>
</dbReference>
<comment type="caution">
    <text evidence="1">The sequence shown here is derived from an EMBL/GenBank/DDBJ whole genome shotgun (WGS) entry which is preliminary data.</text>
</comment>
<dbReference type="Pfam" id="PF11672">
    <property type="entry name" value="DUF3268"/>
    <property type="match status" value="1"/>
</dbReference>